<keyword evidence="2" id="KW-1185">Reference proteome</keyword>
<dbReference type="EMBL" id="LR899010">
    <property type="protein sequence ID" value="CAD7083065.1"/>
    <property type="molecule type" value="Genomic_DNA"/>
</dbReference>
<organism evidence="1 2">
    <name type="scientific">Hermetia illucens</name>
    <name type="common">Black soldier fly</name>
    <dbReference type="NCBI Taxonomy" id="343691"/>
    <lineage>
        <taxon>Eukaryota</taxon>
        <taxon>Metazoa</taxon>
        <taxon>Ecdysozoa</taxon>
        <taxon>Arthropoda</taxon>
        <taxon>Hexapoda</taxon>
        <taxon>Insecta</taxon>
        <taxon>Pterygota</taxon>
        <taxon>Neoptera</taxon>
        <taxon>Endopterygota</taxon>
        <taxon>Diptera</taxon>
        <taxon>Brachycera</taxon>
        <taxon>Stratiomyomorpha</taxon>
        <taxon>Stratiomyidae</taxon>
        <taxon>Hermetiinae</taxon>
        <taxon>Hermetia</taxon>
    </lineage>
</organism>
<gene>
    <name evidence="1" type="ORF">HERILL_LOCUS6049</name>
</gene>
<proteinExistence type="predicted"/>
<dbReference type="InParanoid" id="A0A7R8ULU3"/>
<dbReference type="AlphaFoldDB" id="A0A7R8ULU3"/>
<name>A0A7R8ULU3_HERIL</name>
<evidence type="ECO:0000313" key="2">
    <source>
        <dbReference type="Proteomes" id="UP000594454"/>
    </source>
</evidence>
<dbReference type="Proteomes" id="UP000594454">
    <property type="component" value="Chromosome 2"/>
</dbReference>
<dbReference type="OrthoDB" id="6782675at2759"/>
<reference evidence="1 2" key="1">
    <citation type="submission" date="2020-11" db="EMBL/GenBank/DDBJ databases">
        <authorList>
            <person name="Wallbank WR R."/>
            <person name="Pardo Diaz C."/>
            <person name="Kozak K."/>
            <person name="Martin S."/>
            <person name="Jiggins C."/>
            <person name="Moest M."/>
            <person name="Warren A I."/>
            <person name="Generalovic N T."/>
            <person name="Byers J.R.P. K."/>
            <person name="Montejo-Kovacevich G."/>
            <person name="Yen C E."/>
        </authorList>
    </citation>
    <scope>NUCLEOTIDE SEQUENCE [LARGE SCALE GENOMIC DNA]</scope>
</reference>
<protein>
    <submittedName>
        <fullName evidence="1">Uncharacterized protein</fullName>
    </submittedName>
</protein>
<evidence type="ECO:0000313" key="1">
    <source>
        <dbReference type="EMBL" id="CAD7083065.1"/>
    </source>
</evidence>
<accession>A0A7R8ULU3</accession>
<sequence>MDSVDTKQNTKESPLPILANYVVNKSSIEFTPRELTVLNNGLGYALSATTRLDETIVNIEAGIKWLSSEAKEEIRSGISKISLKTEEKKLNEHQEDKSQYIT</sequence>